<gene>
    <name evidence="2" type="ORF">HHI36_014604</name>
</gene>
<accession>A0ABD2N328</accession>
<name>A0ABD2N328_9CUCU</name>
<dbReference type="Pfam" id="PF13843">
    <property type="entry name" value="DDE_Tnp_1_7"/>
    <property type="match status" value="1"/>
</dbReference>
<keyword evidence="3" id="KW-1185">Reference proteome</keyword>
<evidence type="ECO:0000313" key="3">
    <source>
        <dbReference type="Proteomes" id="UP001516400"/>
    </source>
</evidence>
<dbReference type="EMBL" id="JABFTP020000062">
    <property type="protein sequence ID" value="KAL3273150.1"/>
    <property type="molecule type" value="Genomic_DNA"/>
</dbReference>
<reference evidence="2 3" key="1">
    <citation type="journal article" date="2021" name="BMC Biol.">
        <title>Horizontally acquired antibacterial genes associated with adaptive radiation of ladybird beetles.</title>
        <authorList>
            <person name="Li H.S."/>
            <person name="Tang X.F."/>
            <person name="Huang Y.H."/>
            <person name="Xu Z.Y."/>
            <person name="Chen M.L."/>
            <person name="Du X.Y."/>
            <person name="Qiu B.Y."/>
            <person name="Chen P.T."/>
            <person name="Zhang W."/>
            <person name="Slipinski A."/>
            <person name="Escalona H.E."/>
            <person name="Waterhouse R.M."/>
            <person name="Zwick A."/>
            <person name="Pang H."/>
        </authorList>
    </citation>
    <scope>NUCLEOTIDE SEQUENCE [LARGE SCALE GENOMIC DNA]</scope>
    <source>
        <strain evidence="2">SYSU2018</strain>
    </source>
</reference>
<protein>
    <recommendedName>
        <fullName evidence="1">PiggyBac transposable element-derived protein domain-containing protein</fullName>
    </recommendedName>
</protein>
<dbReference type="Proteomes" id="UP001516400">
    <property type="component" value="Unassembled WGS sequence"/>
</dbReference>
<evidence type="ECO:0000259" key="1">
    <source>
        <dbReference type="Pfam" id="PF13843"/>
    </source>
</evidence>
<dbReference type="AlphaFoldDB" id="A0ABD2N328"/>
<comment type="caution">
    <text evidence="2">The sequence shown here is derived from an EMBL/GenBank/DDBJ whole genome shotgun (WGS) entry which is preliminary data.</text>
</comment>
<proteinExistence type="predicted"/>
<feature type="domain" description="PiggyBac transposable element-derived protein" evidence="1">
    <location>
        <begin position="3"/>
        <end position="98"/>
    </location>
</feature>
<dbReference type="InterPro" id="IPR029526">
    <property type="entry name" value="PGBD"/>
</dbReference>
<evidence type="ECO:0000313" key="2">
    <source>
        <dbReference type="EMBL" id="KAL3273150.1"/>
    </source>
</evidence>
<feature type="non-terminal residue" evidence="2">
    <location>
        <position position="102"/>
    </location>
</feature>
<organism evidence="2 3">
    <name type="scientific">Cryptolaemus montrouzieri</name>
    <dbReference type="NCBI Taxonomy" id="559131"/>
    <lineage>
        <taxon>Eukaryota</taxon>
        <taxon>Metazoa</taxon>
        <taxon>Ecdysozoa</taxon>
        <taxon>Arthropoda</taxon>
        <taxon>Hexapoda</taxon>
        <taxon>Insecta</taxon>
        <taxon>Pterygota</taxon>
        <taxon>Neoptera</taxon>
        <taxon>Endopterygota</taxon>
        <taxon>Coleoptera</taxon>
        <taxon>Polyphaga</taxon>
        <taxon>Cucujiformia</taxon>
        <taxon>Coccinelloidea</taxon>
        <taxon>Coccinellidae</taxon>
        <taxon>Scymninae</taxon>
        <taxon>Scymnini</taxon>
        <taxon>Cryptolaemus</taxon>
    </lineage>
</organism>
<sequence length="102" mass="12228">MRQKIVDYTNKQIEDVCAIMMAEDKIMQTYHHTTDLLEINAFIGLLYYSGQWKSNHVDTIELWNNVNGINFYRSVMSRSRFVFLANCLRFDIRENRSKEDRL</sequence>